<keyword evidence="4" id="KW-1185">Reference proteome</keyword>
<dbReference type="PANTHER" id="PTHR47751">
    <property type="entry name" value="SUPERFAMILY HYDROLASE, PUTATIVE (AFU_ORTHOLOGUE AFUA_2G16580)-RELATED"/>
    <property type="match status" value="1"/>
</dbReference>
<name>A0A1Y2AJR7_9FUNG</name>
<evidence type="ECO:0000313" key="3">
    <source>
        <dbReference type="EMBL" id="ORY22801.1"/>
    </source>
</evidence>
<organism evidence="3 4">
    <name type="scientific">Neocallimastix californiae</name>
    <dbReference type="NCBI Taxonomy" id="1754190"/>
    <lineage>
        <taxon>Eukaryota</taxon>
        <taxon>Fungi</taxon>
        <taxon>Fungi incertae sedis</taxon>
        <taxon>Chytridiomycota</taxon>
        <taxon>Chytridiomycota incertae sedis</taxon>
        <taxon>Neocallimastigomycetes</taxon>
        <taxon>Neocallimastigales</taxon>
        <taxon>Neocallimastigaceae</taxon>
        <taxon>Neocallimastix</taxon>
    </lineage>
</organism>
<dbReference type="EMBL" id="MCOG01000242">
    <property type="protein sequence ID" value="ORY22801.1"/>
    <property type="molecule type" value="Genomic_DNA"/>
</dbReference>
<dbReference type="AlphaFoldDB" id="A0A1Y2AJR7"/>
<comment type="similarity">
    <text evidence="1">Belongs to the polyketide transferase af380 family.</text>
</comment>
<dbReference type="OrthoDB" id="2498029at2759"/>
<sequence>MSGYIKPLSDKVNREKVTFPNRFGTILAGDLYYAKTLDKKTKVSALIIGAPYGSVKEQVCVYGDELAQRGFVVLTFDQIGMGESKGEGRQVASPELFTESFSAAVDYLGTKVAYVDREKIGVIGICGGAAFALSAAAMDPRIKAVSSIGIIDMSQLARQVPDKSIVAGIKDKLAKQRWADAEAGKAECKTKYPEKPVDEIPDGLQPLWQEFFAFYGLERGWHKNSIKDFTTTSNLTFLNANLLNYIDEISPRPILFITGDKDVTKPFTDEIYKKAPNPKELLVIEWAQHIDFYDNNNNIVPFDKLKEFFTKNLK</sequence>
<dbReference type="Gene3D" id="1.10.10.800">
    <property type="match status" value="1"/>
</dbReference>
<dbReference type="Gene3D" id="3.40.50.1820">
    <property type="entry name" value="alpha/beta hydrolase"/>
    <property type="match status" value="1"/>
</dbReference>
<feature type="domain" description="AB hydrolase-1" evidence="2">
    <location>
        <begin position="54"/>
        <end position="295"/>
    </location>
</feature>
<dbReference type="SUPFAM" id="SSF53474">
    <property type="entry name" value="alpha/beta-Hydrolases"/>
    <property type="match status" value="1"/>
</dbReference>
<gene>
    <name evidence="3" type="ORF">LY90DRAFT_128326</name>
</gene>
<reference evidence="3 4" key="1">
    <citation type="submission" date="2016-08" db="EMBL/GenBank/DDBJ databases">
        <title>A Parts List for Fungal Cellulosomes Revealed by Comparative Genomics.</title>
        <authorList>
            <consortium name="DOE Joint Genome Institute"/>
            <person name="Haitjema C.H."/>
            <person name="Gilmore S.P."/>
            <person name="Henske J.K."/>
            <person name="Solomon K.V."/>
            <person name="De Groot R."/>
            <person name="Kuo A."/>
            <person name="Mondo S.J."/>
            <person name="Salamov A.A."/>
            <person name="Labutti K."/>
            <person name="Zhao Z."/>
            <person name="Chiniquy J."/>
            <person name="Barry K."/>
            <person name="Brewer H.M."/>
            <person name="Purvine S.O."/>
            <person name="Wright A.T."/>
            <person name="Boxma B."/>
            <person name="Van Alen T."/>
            <person name="Hackstein J.H."/>
            <person name="Baker S.E."/>
            <person name="Grigoriev I.V."/>
            <person name="O'Malley M.A."/>
        </authorList>
    </citation>
    <scope>NUCLEOTIDE SEQUENCE [LARGE SCALE GENOMIC DNA]</scope>
    <source>
        <strain evidence="3 4">G1</strain>
    </source>
</reference>
<evidence type="ECO:0000256" key="1">
    <source>
        <dbReference type="ARBA" id="ARBA00029464"/>
    </source>
</evidence>
<dbReference type="STRING" id="1754190.A0A1Y2AJR7"/>
<evidence type="ECO:0000259" key="2">
    <source>
        <dbReference type="Pfam" id="PF00561"/>
    </source>
</evidence>
<comment type="caution">
    <text evidence="3">The sequence shown here is derived from an EMBL/GenBank/DDBJ whole genome shotgun (WGS) entry which is preliminary data.</text>
</comment>
<proteinExistence type="inferred from homology"/>
<dbReference type="InterPro" id="IPR029058">
    <property type="entry name" value="AB_hydrolase_fold"/>
</dbReference>
<dbReference type="InterPro" id="IPR051411">
    <property type="entry name" value="Polyketide_trans_af380"/>
</dbReference>
<accession>A0A1Y2AJR7</accession>
<dbReference type="PANTHER" id="PTHR47751:SF1">
    <property type="entry name" value="SUPERFAMILY HYDROLASE, PUTATIVE (AFU_ORTHOLOGUE AFUA_2G16580)-RELATED"/>
    <property type="match status" value="1"/>
</dbReference>
<protein>
    <submittedName>
        <fullName evidence="3">Membrane protein</fullName>
    </submittedName>
</protein>
<evidence type="ECO:0000313" key="4">
    <source>
        <dbReference type="Proteomes" id="UP000193920"/>
    </source>
</evidence>
<dbReference type="Pfam" id="PF00561">
    <property type="entry name" value="Abhydrolase_1"/>
    <property type="match status" value="1"/>
</dbReference>
<dbReference type="InterPro" id="IPR000073">
    <property type="entry name" value="AB_hydrolase_1"/>
</dbReference>
<dbReference type="Proteomes" id="UP000193920">
    <property type="component" value="Unassembled WGS sequence"/>
</dbReference>